<dbReference type="InterPro" id="IPR051201">
    <property type="entry name" value="Chloro_Bact_Ser_Proteases"/>
</dbReference>
<dbReference type="PANTHER" id="PTHR43343">
    <property type="entry name" value="PEPTIDASE S12"/>
    <property type="match status" value="1"/>
</dbReference>
<keyword evidence="6" id="KW-0812">Transmembrane</keyword>
<protein>
    <submittedName>
        <fullName evidence="8">Serine protease</fullName>
    </submittedName>
</protein>
<accession>A0A1T0CHW5</accession>
<dbReference type="EMBL" id="MUYT01000004">
    <property type="protein sequence ID" value="OOS21942.1"/>
    <property type="molecule type" value="Genomic_DNA"/>
</dbReference>
<dbReference type="RefSeq" id="WP_078306936.1">
    <property type="nucleotide sequence ID" value="NZ_CP147511.1"/>
</dbReference>
<dbReference type="InterPro" id="IPR001940">
    <property type="entry name" value="Peptidase_S1C"/>
</dbReference>
<dbReference type="Gene3D" id="2.40.10.120">
    <property type="match status" value="1"/>
</dbReference>
<dbReference type="FunFam" id="2.40.10.10:FF:000001">
    <property type="entry name" value="Periplasmic serine protease DegS"/>
    <property type="match status" value="1"/>
</dbReference>
<dbReference type="GO" id="GO:0006508">
    <property type="term" value="P:proteolysis"/>
    <property type="evidence" value="ECO:0007669"/>
    <property type="project" value="UniProtKB-KW"/>
</dbReference>
<dbReference type="OrthoDB" id="9758917at2"/>
<keyword evidence="9" id="KW-1185">Reference proteome</keyword>
<evidence type="ECO:0000313" key="9">
    <source>
        <dbReference type="Proteomes" id="UP000191094"/>
    </source>
</evidence>
<dbReference type="InterPro" id="IPR001478">
    <property type="entry name" value="PDZ"/>
</dbReference>
<dbReference type="PROSITE" id="PS50106">
    <property type="entry name" value="PDZ"/>
    <property type="match status" value="1"/>
</dbReference>
<dbReference type="GO" id="GO:0004252">
    <property type="term" value="F:serine-type endopeptidase activity"/>
    <property type="evidence" value="ECO:0007669"/>
    <property type="project" value="InterPro"/>
</dbReference>
<evidence type="ECO:0000313" key="8">
    <source>
        <dbReference type="EMBL" id="OOS21942.1"/>
    </source>
</evidence>
<feature type="compositionally biased region" description="Low complexity" evidence="5">
    <location>
        <begin position="431"/>
        <end position="456"/>
    </location>
</feature>
<evidence type="ECO:0000256" key="2">
    <source>
        <dbReference type="ARBA" id="ARBA00022670"/>
    </source>
</evidence>
<feature type="region of interest" description="Disordered" evidence="5">
    <location>
        <begin position="420"/>
        <end position="467"/>
    </location>
</feature>
<evidence type="ECO:0000259" key="7">
    <source>
        <dbReference type="PROSITE" id="PS50106"/>
    </source>
</evidence>
<dbReference type="PRINTS" id="PR00834">
    <property type="entry name" value="PROTEASES2C"/>
</dbReference>
<dbReference type="PANTHER" id="PTHR43343:SF3">
    <property type="entry name" value="PROTEASE DO-LIKE 8, CHLOROPLASTIC"/>
    <property type="match status" value="1"/>
</dbReference>
<feature type="domain" description="PDZ" evidence="7">
    <location>
        <begin position="309"/>
        <end position="392"/>
    </location>
</feature>
<evidence type="ECO:0000256" key="1">
    <source>
        <dbReference type="ARBA" id="ARBA00010541"/>
    </source>
</evidence>
<keyword evidence="2 8" id="KW-0645">Protease</keyword>
<dbReference type="STRING" id="90241.B0682_04990"/>
<feature type="transmembrane region" description="Helical" evidence="6">
    <location>
        <begin position="24"/>
        <end position="45"/>
    </location>
</feature>
<keyword evidence="3" id="KW-0378">Hydrolase</keyword>
<reference evidence="8 9" key="1">
    <citation type="submission" date="2017-02" db="EMBL/GenBank/DDBJ databases">
        <title>Draft genome sequence of Moraxella lincolnii CCUG 9405T type strain.</title>
        <authorList>
            <person name="Salva-Serra F."/>
            <person name="Engstrom-Jakobsson H."/>
            <person name="Thorell K."/>
            <person name="Jaen-Luchoro D."/>
            <person name="Gonzales-Siles L."/>
            <person name="Karlsson R."/>
            <person name="Yazdan S."/>
            <person name="Boulund F."/>
            <person name="Johnning A."/>
            <person name="Engstrand L."/>
            <person name="Kristiansson E."/>
            <person name="Moore E."/>
        </authorList>
    </citation>
    <scope>NUCLEOTIDE SEQUENCE [LARGE SCALE GENOMIC DNA]</scope>
    <source>
        <strain evidence="8 9">CCUG 9405</strain>
    </source>
</reference>
<dbReference type="Pfam" id="PF13365">
    <property type="entry name" value="Trypsin_2"/>
    <property type="match status" value="1"/>
</dbReference>
<sequence>MASNHHPQTPNHSQTPQPPNRSKALIWLPWVLLVAVLMAFLWYFITTQAHPWQSPTDWQPPREPLNNHPVAIPNNANNTSEQAYPNLTDKVVSYHDAVAKAAQSVVNIYTTQHVSQNPYMADPILRHFFEFYGGSPNQEHNSTNLGSGVIVSEDGYIVTNAHVIEKADEIIVALNDGRKGRATVVGTDPESDLAVIRLDMTDLKPLAFREMPIQIGDVALAIGNPFGVGQTVTQGIISATGRTGLGVNTFEDFIQTDAAINPGNSGGALVDAYGQLIGINTMIFSRSGGSMGIGFAIPIALVEQVMNALIQSGKVSRGWLGIEVQSHIKDPTQLDTTTGVQVMNVVPGGPAAQAGLRAGDIILTIDDIEMTDANRLIQYVARKLPNTVLDVQVLRQGQTIRLPTTLAERPNQQELLSNSFTLPNQLPPQTLPQEPTDTDTLADNSDQGFSQGFSQGMGNQLSEAEREQMRQRLLELFSTQRPH</sequence>
<evidence type="ECO:0000256" key="4">
    <source>
        <dbReference type="ARBA" id="ARBA00022825"/>
    </source>
</evidence>
<dbReference type="CDD" id="cd06779">
    <property type="entry name" value="cpPDZ_Deg_HtrA-like"/>
    <property type="match status" value="1"/>
</dbReference>
<dbReference type="Pfam" id="PF13180">
    <property type="entry name" value="PDZ_2"/>
    <property type="match status" value="1"/>
</dbReference>
<name>A0A1T0CHW5_9GAMM</name>
<keyword evidence="4" id="KW-0720">Serine protease</keyword>
<dbReference type="InterPro" id="IPR036034">
    <property type="entry name" value="PDZ_sf"/>
</dbReference>
<evidence type="ECO:0000256" key="3">
    <source>
        <dbReference type="ARBA" id="ARBA00022801"/>
    </source>
</evidence>
<dbReference type="SUPFAM" id="SSF50494">
    <property type="entry name" value="Trypsin-like serine proteases"/>
    <property type="match status" value="1"/>
</dbReference>
<dbReference type="Proteomes" id="UP000191094">
    <property type="component" value="Unassembled WGS sequence"/>
</dbReference>
<comment type="caution">
    <text evidence="8">The sequence shown here is derived from an EMBL/GenBank/DDBJ whole genome shotgun (WGS) entry which is preliminary data.</text>
</comment>
<dbReference type="SUPFAM" id="SSF50156">
    <property type="entry name" value="PDZ domain-like"/>
    <property type="match status" value="1"/>
</dbReference>
<evidence type="ECO:0000256" key="5">
    <source>
        <dbReference type="SAM" id="MobiDB-lite"/>
    </source>
</evidence>
<comment type="similarity">
    <text evidence="1">Belongs to the peptidase S1C family.</text>
</comment>
<dbReference type="SMART" id="SM00228">
    <property type="entry name" value="PDZ"/>
    <property type="match status" value="1"/>
</dbReference>
<dbReference type="InterPro" id="IPR009003">
    <property type="entry name" value="Peptidase_S1_PA"/>
</dbReference>
<organism evidence="8 9">
    <name type="scientific">Lwoffella lincolnii</name>
    <dbReference type="NCBI Taxonomy" id="90241"/>
    <lineage>
        <taxon>Bacteria</taxon>
        <taxon>Pseudomonadati</taxon>
        <taxon>Pseudomonadota</taxon>
        <taxon>Gammaproteobacteria</taxon>
        <taxon>Moraxellales</taxon>
        <taxon>Moraxellaceae</taxon>
        <taxon>Lwoffella</taxon>
    </lineage>
</organism>
<proteinExistence type="inferred from homology"/>
<keyword evidence="6" id="KW-1133">Transmembrane helix</keyword>
<dbReference type="AlphaFoldDB" id="A0A1T0CHW5"/>
<feature type="region of interest" description="Disordered" evidence="5">
    <location>
        <begin position="53"/>
        <end position="82"/>
    </location>
</feature>
<gene>
    <name evidence="8" type="ORF">B0682_04990</name>
</gene>
<dbReference type="Gene3D" id="2.30.42.10">
    <property type="match status" value="1"/>
</dbReference>
<keyword evidence="6" id="KW-0472">Membrane</keyword>
<evidence type="ECO:0000256" key="6">
    <source>
        <dbReference type="SAM" id="Phobius"/>
    </source>
</evidence>